<evidence type="ECO:0000256" key="3">
    <source>
        <dbReference type="PROSITE-ProRule" id="PRU00182"/>
    </source>
</evidence>
<dbReference type="AlphaFoldDB" id="A0A845MFD1"/>
<name>A0A845MFD1_9PROT</name>
<dbReference type="PIRSF" id="PIRSF005578">
    <property type="entry name" value="TlyA"/>
    <property type="match status" value="1"/>
</dbReference>
<organism evidence="5 6">
    <name type="scientific">Sneathiella chungangensis</name>
    <dbReference type="NCBI Taxonomy" id="1418234"/>
    <lineage>
        <taxon>Bacteria</taxon>
        <taxon>Pseudomonadati</taxon>
        <taxon>Pseudomonadota</taxon>
        <taxon>Alphaproteobacteria</taxon>
        <taxon>Sneathiellales</taxon>
        <taxon>Sneathiellaceae</taxon>
        <taxon>Sneathiella</taxon>
    </lineage>
</organism>
<comment type="similarity">
    <text evidence="2">Belongs to the TlyA family.</text>
</comment>
<protein>
    <submittedName>
        <fullName evidence="5">TlyA family rRNA (Cytidine-2'-O)-methyltransferase</fullName>
    </submittedName>
</protein>
<dbReference type="Pfam" id="PF01479">
    <property type="entry name" value="S4"/>
    <property type="match status" value="1"/>
</dbReference>
<dbReference type="InterPro" id="IPR002942">
    <property type="entry name" value="S4_RNA-bd"/>
</dbReference>
<accession>A0A845MFD1</accession>
<feature type="domain" description="RNA-binding S4" evidence="4">
    <location>
        <begin position="6"/>
        <end position="69"/>
    </location>
</feature>
<dbReference type="SMART" id="SM00363">
    <property type="entry name" value="S4"/>
    <property type="match status" value="1"/>
</dbReference>
<dbReference type="OrthoDB" id="9784736at2"/>
<dbReference type="GO" id="GO:0003723">
    <property type="term" value="F:RNA binding"/>
    <property type="evidence" value="ECO:0007669"/>
    <property type="project" value="UniProtKB-KW"/>
</dbReference>
<dbReference type="InterPro" id="IPR036986">
    <property type="entry name" value="S4_RNA-bd_sf"/>
</dbReference>
<dbReference type="InterPro" id="IPR002877">
    <property type="entry name" value="RNA_MeTrfase_FtsJ_dom"/>
</dbReference>
<evidence type="ECO:0000256" key="1">
    <source>
        <dbReference type="ARBA" id="ARBA00022884"/>
    </source>
</evidence>
<keyword evidence="1 3" id="KW-0694">RNA-binding</keyword>
<gene>
    <name evidence="5" type="ORF">GQF03_07290</name>
</gene>
<comment type="caution">
    <text evidence="5">The sequence shown here is derived from an EMBL/GenBank/DDBJ whole genome shotgun (WGS) entry which is preliminary data.</text>
</comment>
<dbReference type="PANTHER" id="PTHR32319:SF0">
    <property type="entry name" value="BACTERIAL HEMOLYSIN-LIKE PROTEIN"/>
    <property type="match status" value="1"/>
</dbReference>
<keyword evidence="5" id="KW-0808">Transferase</keyword>
<reference evidence="5 6" key="1">
    <citation type="journal article" date="2014" name="Int. J. Syst. Evol. Microbiol.">
        <title>Sneathiella chungangensis sp. nov., isolated from a marine sand, and emended description of the genus Sneathiella.</title>
        <authorList>
            <person name="Siamphan C."/>
            <person name="Kim H."/>
            <person name="Lee J.S."/>
            <person name="Kim W."/>
        </authorList>
    </citation>
    <scope>NUCLEOTIDE SEQUENCE [LARGE SCALE GENOMIC DNA]</scope>
    <source>
        <strain evidence="5 6">KCTC 32476</strain>
    </source>
</reference>
<evidence type="ECO:0000259" key="4">
    <source>
        <dbReference type="SMART" id="SM00363"/>
    </source>
</evidence>
<dbReference type="PROSITE" id="PS50889">
    <property type="entry name" value="S4"/>
    <property type="match status" value="1"/>
</dbReference>
<evidence type="ECO:0000256" key="2">
    <source>
        <dbReference type="ARBA" id="ARBA00029460"/>
    </source>
</evidence>
<evidence type="ECO:0000313" key="6">
    <source>
        <dbReference type="Proteomes" id="UP000445696"/>
    </source>
</evidence>
<dbReference type="SUPFAM" id="SSF55174">
    <property type="entry name" value="Alpha-L RNA-binding motif"/>
    <property type="match status" value="1"/>
</dbReference>
<dbReference type="PANTHER" id="PTHR32319">
    <property type="entry name" value="BACTERIAL HEMOLYSIN-LIKE PROTEIN"/>
    <property type="match status" value="1"/>
</dbReference>
<keyword evidence="5" id="KW-0489">Methyltransferase</keyword>
<evidence type="ECO:0000313" key="5">
    <source>
        <dbReference type="EMBL" id="MZR22130.1"/>
    </source>
</evidence>
<dbReference type="InterPro" id="IPR029063">
    <property type="entry name" value="SAM-dependent_MTases_sf"/>
</dbReference>
<dbReference type="CDD" id="cd02440">
    <property type="entry name" value="AdoMet_MTases"/>
    <property type="match status" value="1"/>
</dbReference>
<dbReference type="NCBIfam" id="TIGR00478">
    <property type="entry name" value="tly"/>
    <property type="match status" value="1"/>
</dbReference>
<dbReference type="Pfam" id="PF01728">
    <property type="entry name" value="FtsJ"/>
    <property type="match status" value="1"/>
</dbReference>
<sequence>MTESPHRLDLALVARDLVKSRAKAQSLIADGRVYVDGGVTTKANRKVTAEMEITVDQPETDWVGRGAQKLLAALDHFRIGAEGKIAADIGASTGGFTQVLLERGAKRVYAVDVGHGQLDPLIAEDARVINLEKTNARDLTRDHIPDPLDLIVADVSFISLAKALPAALALAAPGAHLIALVKPQFEVGKGNVGKGGIVRDEALARRVPVDLESWINACPGWTSLGTIESPILGSDGNLEFLIGAHHDR</sequence>
<proteinExistence type="inferred from homology"/>
<dbReference type="RefSeq" id="WP_161338591.1">
    <property type="nucleotide sequence ID" value="NZ_JBHSDG010000005.1"/>
</dbReference>
<dbReference type="CDD" id="cd00165">
    <property type="entry name" value="S4"/>
    <property type="match status" value="1"/>
</dbReference>
<dbReference type="SUPFAM" id="SSF53335">
    <property type="entry name" value="S-adenosyl-L-methionine-dependent methyltransferases"/>
    <property type="match status" value="1"/>
</dbReference>
<dbReference type="Gene3D" id="3.10.290.10">
    <property type="entry name" value="RNA-binding S4 domain"/>
    <property type="match status" value="1"/>
</dbReference>
<dbReference type="InterPro" id="IPR047048">
    <property type="entry name" value="TlyA"/>
</dbReference>
<dbReference type="GO" id="GO:0032259">
    <property type="term" value="P:methylation"/>
    <property type="evidence" value="ECO:0007669"/>
    <property type="project" value="UniProtKB-KW"/>
</dbReference>
<keyword evidence="6" id="KW-1185">Reference proteome</keyword>
<dbReference type="GO" id="GO:0008168">
    <property type="term" value="F:methyltransferase activity"/>
    <property type="evidence" value="ECO:0007669"/>
    <property type="project" value="UniProtKB-KW"/>
</dbReference>
<dbReference type="Proteomes" id="UP000445696">
    <property type="component" value="Unassembled WGS sequence"/>
</dbReference>
<dbReference type="EMBL" id="WTVA01000003">
    <property type="protein sequence ID" value="MZR22130.1"/>
    <property type="molecule type" value="Genomic_DNA"/>
</dbReference>
<dbReference type="InterPro" id="IPR004538">
    <property type="entry name" value="Hemolysin_A/TlyA"/>
</dbReference>
<dbReference type="Gene3D" id="3.40.50.150">
    <property type="entry name" value="Vaccinia Virus protein VP39"/>
    <property type="match status" value="1"/>
</dbReference>